<feature type="region of interest" description="Disordered" evidence="5">
    <location>
        <begin position="605"/>
        <end position="642"/>
    </location>
</feature>
<dbReference type="Proteomes" id="UP001583186">
    <property type="component" value="Unassembled WGS sequence"/>
</dbReference>
<feature type="compositionally biased region" description="Polar residues" evidence="5">
    <location>
        <begin position="621"/>
        <end position="633"/>
    </location>
</feature>
<evidence type="ECO:0000256" key="1">
    <source>
        <dbReference type="ARBA" id="ARBA00004123"/>
    </source>
</evidence>
<dbReference type="PROSITE" id="PS51360">
    <property type="entry name" value="PLUS3"/>
    <property type="match status" value="1"/>
</dbReference>
<keyword evidence="8" id="KW-1185">Reference proteome</keyword>
<evidence type="ECO:0000313" key="8">
    <source>
        <dbReference type="Proteomes" id="UP001583186"/>
    </source>
</evidence>
<comment type="caution">
    <text evidence="7">The sequence shown here is derived from an EMBL/GenBank/DDBJ whole genome shotgun (WGS) entry which is preliminary data.</text>
</comment>
<evidence type="ECO:0000259" key="6">
    <source>
        <dbReference type="PROSITE" id="PS51360"/>
    </source>
</evidence>
<evidence type="ECO:0000256" key="2">
    <source>
        <dbReference type="ARBA" id="ARBA00023015"/>
    </source>
</evidence>
<reference evidence="7 8" key="1">
    <citation type="journal article" date="2024" name="IMA Fungus">
        <title>IMA Genome - F19 : A genome assembly and annotation guide to empower mycologists, including annotated draft genome sequences of Ceratocystis pirilliformis, Diaporthe australafricana, Fusarium ophioides, Paecilomyces lecythidis, and Sporothrix stenoceras.</title>
        <authorList>
            <person name="Aylward J."/>
            <person name="Wilson A.M."/>
            <person name="Visagie C.M."/>
            <person name="Spraker J."/>
            <person name="Barnes I."/>
            <person name="Buitendag C."/>
            <person name="Ceriani C."/>
            <person name="Del Mar Angel L."/>
            <person name="du Plessis D."/>
            <person name="Fuchs T."/>
            <person name="Gasser K."/>
            <person name="Kramer D."/>
            <person name="Li W."/>
            <person name="Munsamy K."/>
            <person name="Piso A."/>
            <person name="Price J.L."/>
            <person name="Sonnekus B."/>
            <person name="Thomas C."/>
            <person name="van der Nest A."/>
            <person name="van Dijk A."/>
            <person name="van Heerden A."/>
            <person name="van Vuuren N."/>
            <person name="Yilmaz N."/>
            <person name="Duong T.A."/>
            <person name="van der Merwe N.A."/>
            <person name="Wingfield M.J."/>
            <person name="Wingfield B.D."/>
        </authorList>
    </citation>
    <scope>NUCLEOTIDE SEQUENCE [LARGE SCALE GENOMIC DNA]</scope>
    <source>
        <strain evidence="7 8">CMW 5346</strain>
    </source>
</reference>
<dbReference type="EMBL" id="JAWCUI010000003">
    <property type="protein sequence ID" value="KAL1902961.1"/>
    <property type="molecule type" value="Genomic_DNA"/>
</dbReference>
<feature type="compositionally biased region" description="Basic and acidic residues" evidence="5">
    <location>
        <begin position="165"/>
        <end position="176"/>
    </location>
</feature>
<dbReference type="Pfam" id="PF03126">
    <property type="entry name" value="Plus-3"/>
    <property type="match status" value="1"/>
</dbReference>
<feature type="region of interest" description="Disordered" evidence="5">
    <location>
        <begin position="556"/>
        <end position="575"/>
    </location>
</feature>
<evidence type="ECO:0000256" key="5">
    <source>
        <dbReference type="SAM" id="MobiDB-lite"/>
    </source>
</evidence>
<sequence>MSDVDDELLALAGGGESSDDEAPQQQRKRRSAAVSDNDENDDDDAPMSSHRRSRSRSESRPVSRGNNDSSPERNNDSPSSTGTASKKPAAKSRHRAQSDDSEEEGEASAPGTPSSQASAPMDESDSESETDVVSNKKSRSAAAAAAAEDDDDDENKYPVDGLFATHEEKEEIMGMREVEREQILADRAQERERIHQNKLLRQLVSNDEQRKKRSASAADLDLDLDEGQRKTSRVRTKLGGTKVGETHSAIDTLKSRRAEKSERNRRREEDRERRKDRPSSRGGRSGSGRSDDEDDDDYDERGGRGGRDDDSDVEWAKPSKKSRSPEPKVSQVTELRDVERVRLSRSRFGQVCFYPGFEENITGTFVRISIGPDPETREPVYRMAIVKGFSKGKPYAISGPQGQMIVTDQYVLAAHGKAQREWPFLACSDSPFTESEWSRYQKVCQADGVNVPKKGLLLNKADDINKLINRQWTEQELVEKVDRQQELKSRFNGVDRMRLEAAIKEAKALGNAERAQKLQDELDHLETPRLAFRTSLNTTTKTSTEPSQQERLARLNAENRRRNAEAVRAAQLRERKKAREIERKIENGEDVEDDTSRRVKTRAKFLHDVHSNGIPPEKKPSSQANSGASTPANGTPRLGANKNNLLPHLAKLQEQQRASAKKGSLPMLHKPIVDDDIIASLDLDIDENIFDD</sequence>
<comment type="subcellular location">
    <subcellularLocation>
        <location evidence="1">Nucleus</location>
    </subcellularLocation>
</comment>
<accession>A0ABR3ZQI6</accession>
<feature type="region of interest" description="Disordered" evidence="5">
    <location>
        <begin position="1"/>
        <end position="176"/>
    </location>
</feature>
<dbReference type="Gene3D" id="3.90.70.200">
    <property type="entry name" value="Plus-3 domain"/>
    <property type="match status" value="1"/>
</dbReference>
<keyword evidence="3" id="KW-0804">Transcription</keyword>
<feature type="compositionally biased region" description="Acidic residues" evidence="5">
    <location>
        <begin position="36"/>
        <end position="45"/>
    </location>
</feature>
<dbReference type="InterPro" id="IPR004343">
    <property type="entry name" value="Plus-3_dom"/>
</dbReference>
<evidence type="ECO:0000256" key="4">
    <source>
        <dbReference type="ARBA" id="ARBA00023242"/>
    </source>
</evidence>
<evidence type="ECO:0000256" key="3">
    <source>
        <dbReference type="ARBA" id="ARBA00023163"/>
    </source>
</evidence>
<gene>
    <name evidence="7" type="primary">RTF1</name>
    <name evidence="7" type="ORF">Sste5346_000873</name>
</gene>
<evidence type="ECO:0000313" key="7">
    <source>
        <dbReference type="EMBL" id="KAL1902961.1"/>
    </source>
</evidence>
<feature type="domain" description="Plus3" evidence="6">
    <location>
        <begin position="332"/>
        <end position="469"/>
    </location>
</feature>
<dbReference type="InterPro" id="IPR036128">
    <property type="entry name" value="Plus3-like_sf"/>
</dbReference>
<protein>
    <submittedName>
        <fullName evidence="7">RNA polymerase-associated protein rtf1</fullName>
    </submittedName>
</protein>
<dbReference type="PANTHER" id="PTHR13115:SF8">
    <property type="entry name" value="RNA POLYMERASE-ASSOCIATED PROTEIN RTF1 HOMOLOG"/>
    <property type="match status" value="1"/>
</dbReference>
<feature type="compositionally biased region" description="Basic and acidic residues" evidence="5">
    <location>
        <begin position="253"/>
        <end position="279"/>
    </location>
</feature>
<keyword evidence="4" id="KW-0539">Nucleus</keyword>
<feature type="compositionally biased region" description="Basic and acidic residues" evidence="5">
    <location>
        <begin position="605"/>
        <end position="620"/>
    </location>
</feature>
<dbReference type="SUPFAM" id="SSF159042">
    <property type="entry name" value="Plus3-like"/>
    <property type="match status" value="1"/>
</dbReference>
<dbReference type="PANTHER" id="PTHR13115">
    <property type="entry name" value="RNA POLYMERASE-ASSOCIATED PROTEIN RTF1 HOMOLOG"/>
    <property type="match status" value="1"/>
</dbReference>
<dbReference type="SMART" id="SM00719">
    <property type="entry name" value="Plus3"/>
    <property type="match status" value="1"/>
</dbReference>
<name>A0ABR3ZQI6_9PEZI</name>
<feature type="region of interest" description="Disordered" evidence="5">
    <location>
        <begin position="193"/>
        <end position="333"/>
    </location>
</feature>
<organism evidence="7 8">
    <name type="scientific">Sporothrix stenoceras</name>
    <dbReference type="NCBI Taxonomy" id="5173"/>
    <lineage>
        <taxon>Eukaryota</taxon>
        <taxon>Fungi</taxon>
        <taxon>Dikarya</taxon>
        <taxon>Ascomycota</taxon>
        <taxon>Pezizomycotina</taxon>
        <taxon>Sordariomycetes</taxon>
        <taxon>Sordariomycetidae</taxon>
        <taxon>Ophiostomatales</taxon>
        <taxon>Ophiostomataceae</taxon>
        <taxon>Sporothrix</taxon>
    </lineage>
</organism>
<keyword evidence="2" id="KW-0805">Transcription regulation</keyword>
<proteinExistence type="predicted"/>